<evidence type="ECO:0000256" key="1">
    <source>
        <dbReference type="ARBA" id="ARBA00004651"/>
    </source>
</evidence>
<feature type="transmembrane region" description="Helical" evidence="7">
    <location>
        <begin position="236"/>
        <end position="265"/>
    </location>
</feature>
<evidence type="ECO:0000313" key="10">
    <source>
        <dbReference type="Proteomes" id="UP000319771"/>
    </source>
</evidence>
<dbReference type="EMBL" id="VBPB01000008">
    <property type="protein sequence ID" value="TMQ74172.1"/>
    <property type="molecule type" value="Genomic_DNA"/>
</dbReference>
<feature type="transmembrane region" description="Helical" evidence="7">
    <location>
        <begin position="285"/>
        <end position="307"/>
    </location>
</feature>
<dbReference type="CDD" id="cd06261">
    <property type="entry name" value="TM_PBP2"/>
    <property type="match status" value="1"/>
</dbReference>
<sequence>MSLAPPASALAAPLERETAPHRSELGAIARRFAADRWALAGLLFLTLLTLLAWSAPWFVPHVLHASAFRLGMMDHIQIAGRTVEVVSADGVPVGPTRAYPLGADLIGRDVLARMIYGARISLLVSALGTLLAVFLGALAGLLTGFYRGAVDTALSRFVDAMMAIPILLLAIALASVLRQGSLWTVILILGLVNWTYLARIIRGEVLALREKEFIEAARAVGAGDARILLRHLLPNLLGPLLVFTTLSLAGNILLESALSFLGVGIRPPAPSWGNMIEEGMAFYRVAWWITLFPGLAILLTVVSLNLVGDGLRDALTPGTHDRSRP</sequence>
<dbReference type="InterPro" id="IPR050366">
    <property type="entry name" value="BP-dependent_transpt_permease"/>
</dbReference>
<dbReference type="Pfam" id="PF00528">
    <property type="entry name" value="BPD_transp_1"/>
    <property type="match status" value="1"/>
</dbReference>
<organism evidence="9 10">
    <name type="scientific">Eiseniibacteriota bacterium</name>
    <dbReference type="NCBI Taxonomy" id="2212470"/>
    <lineage>
        <taxon>Bacteria</taxon>
        <taxon>Candidatus Eiseniibacteriota</taxon>
    </lineage>
</organism>
<proteinExistence type="inferred from homology"/>
<evidence type="ECO:0000313" key="9">
    <source>
        <dbReference type="EMBL" id="TMQ74172.1"/>
    </source>
</evidence>
<evidence type="ECO:0000256" key="3">
    <source>
        <dbReference type="ARBA" id="ARBA00022475"/>
    </source>
</evidence>
<feature type="transmembrane region" description="Helical" evidence="7">
    <location>
        <begin position="182"/>
        <end position="201"/>
    </location>
</feature>
<evidence type="ECO:0000256" key="5">
    <source>
        <dbReference type="ARBA" id="ARBA00022989"/>
    </source>
</evidence>
<comment type="subcellular location">
    <subcellularLocation>
        <location evidence="1 7">Cell membrane</location>
        <topology evidence="1 7">Multi-pass membrane protein</topology>
    </subcellularLocation>
</comment>
<dbReference type="Pfam" id="PF12911">
    <property type="entry name" value="OppC_N"/>
    <property type="match status" value="1"/>
</dbReference>
<dbReference type="GO" id="GO:0055085">
    <property type="term" value="P:transmembrane transport"/>
    <property type="evidence" value="ECO:0007669"/>
    <property type="project" value="InterPro"/>
</dbReference>
<gene>
    <name evidence="9" type="ORF">E6K81_00815</name>
</gene>
<protein>
    <submittedName>
        <fullName evidence="9">ABC transporter permease</fullName>
    </submittedName>
</protein>
<evidence type="ECO:0000259" key="8">
    <source>
        <dbReference type="PROSITE" id="PS50928"/>
    </source>
</evidence>
<feature type="transmembrane region" description="Helical" evidence="7">
    <location>
        <begin position="120"/>
        <end position="145"/>
    </location>
</feature>
<dbReference type="PANTHER" id="PTHR43386:SF1">
    <property type="entry name" value="D,D-DIPEPTIDE TRANSPORT SYSTEM PERMEASE PROTEIN DDPC-RELATED"/>
    <property type="match status" value="1"/>
</dbReference>
<evidence type="ECO:0000256" key="7">
    <source>
        <dbReference type="RuleBase" id="RU363032"/>
    </source>
</evidence>
<keyword evidence="4 7" id="KW-0812">Transmembrane</keyword>
<dbReference type="InterPro" id="IPR000515">
    <property type="entry name" value="MetI-like"/>
</dbReference>
<name>A0A538UE45_UNCEI</name>
<dbReference type="PROSITE" id="PS50928">
    <property type="entry name" value="ABC_TM1"/>
    <property type="match status" value="1"/>
</dbReference>
<keyword evidence="6 7" id="KW-0472">Membrane</keyword>
<dbReference type="GO" id="GO:0005886">
    <property type="term" value="C:plasma membrane"/>
    <property type="evidence" value="ECO:0007669"/>
    <property type="project" value="UniProtKB-SubCell"/>
</dbReference>
<evidence type="ECO:0000256" key="4">
    <source>
        <dbReference type="ARBA" id="ARBA00022692"/>
    </source>
</evidence>
<comment type="caution">
    <text evidence="9">The sequence shown here is derived from an EMBL/GenBank/DDBJ whole genome shotgun (WGS) entry which is preliminary data.</text>
</comment>
<feature type="transmembrane region" description="Helical" evidence="7">
    <location>
        <begin position="37"/>
        <end position="59"/>
    </location>
</feature>
<feature type="transmembrane region" description="Helical" evidence="7">
    <location>
        <begin position="157"/>
        <end position="176"/>
    </location>
</feature>
<keyword evidence="2 7" id="KW-0813">Transport</keyword>
<dbReference type="InterPro" id="IPR025966">
    <property type="entry name" value="OppC_N"/>
</dbReference>
<dbReference type="SUPFAM" id="SSF161098">
    <property type="entry name" value="MetI-like"/>
    <property type="match status" value="1"/>
</dbReference>
<dbReference type="PANTHER" id="PTHR43386">
    <property type="entry name" value="OLIGOPEPTIDE TRANSPORT SYSTEM PERMEASE PROTEIN APPC"/>
    <property type="match status" value="1"/>
</dbReference>
<keyword evidence="5 7" id="KW-1133">Transmembrane helix</keyword>
<reference evidence="9 10" key="1">
    <citation type="journal article" date="2019" name="Nat. Microbiol.">
        <title>Mediterranean grassland soil C-N compound turnover is dependent on rainfall and depth, and is mediated by genomically divergent microorganisms.</title>
        <authorList>
            <person name="Diamond S."/>
            <person name="Andeer P.F."/>
            <person name="Li Z."/>
            <person name="Crits-Christoph A."/>
            <person name="Burstein D."/>
            <person name="Anantharaman K."/>
            <person name="Lane K.R."/>
            <person name="Thomas B.C."/>
            <person name="Pan C."/>
            <person name="Northen T.R."/>
            <person name="Banfield J.F."/>
        </authorList>
    </citation>
    <scope>NUCLEOTIDE SEQUENCE [LARGE SCALE GENOMIC DNA]</scope>
    <source>
        <strain evidence="9">WS_11</strain>
    </source>
</reference>
<dbReference type="InterPro" id="IPR035906">
    <property type="entry name" value="MetI-like_sf"/>
</dbReference>
<dbReference type="AlphaFoldDB" id="A0A538UE45"/>
<comment type="similarity">
    <text evidence="7">Belongs to the binding-protein-dependent transport system permease family.</text>
</comment>
<dbReference type="Proteomes" id="UP000319771">
    <property type="component" value="Unassembled WGS sequence"/>
</dbReference>
<feature type="domain" description="ABC transmembrane type-1" evidence="8">
    <location>
        <begin position="118"/>
        <end position="308"/>
    </location>
</feature>
<evidence type="ECO:0000256" key="6">
    <source>
        <dbReference type="ARBA" id="ARBA00023136"/>
    </source>
</evidence>
<dbReference type="Gene3D" id="1.10.3720.10">
    <property type="entry name" value="MetI-like"/>
    <property type="match status" value="1"/>
</dbReference>
<keyword evidence="3" id="KW-1003">Cell membrane</keyword>
<accession>A0A538UE45</accession>
<evidence type="ECO:0000256" key="2">
    <source>
        <dbReference type="ARBA" id="ARBA00022448"/>
    </source>
</evidence>